<dbReference type="Gene3D" id="1.10.260.40">
    <property type="entry name" value="lambda repressor-like DNA-binding domains"/>
    <property type="match status" value="1"/>
</dbReference>
<evidence type="ECO:0000256" key="1">
    <source>
        <dbReference type="ARBA" id="ARBA00023125"/>
    </source>
</evidence>
<feature type="domain" description="HTH cro/C1-type" evidence="2">
    <location>
        <begin position="25"/>
        <end position="79"/>
    </location>
</feature>
<dbReference type="InterPro" id="IPR001387">
    <property type="entry name" value="Cro/C1-type_HTH"/>
</dbReference>
<dbReference type="GO" id="GO:0003700">
    <property type="term" value="F:DNA-binding transcription factor activity"/>
    <property type="evidence" value="ECO:0007669"/>
    <property type="project" value="TreeGrafter"/>
</dbReference>
<evidence type="ECO:0000313" key="3">
    <source>
        <dbReference type="EMBL" id="SFN99314.1"/>
    </source>
</evidence>
<dbReference type="STRING" id="287099.SAMN05660413_03360"/>
<organism evidence="3 4">
    <name type="scientific">Salegentibacter flavus</name>
    <dbReference type="NCBI Taxonomy" id="287099"/>
    <lineage>
        <taxon>Bacteria</taxon>
        <taxon>Pseudomonadati</taxon>
        <taxon>Bacteroidota</taxon>
        <taxon>Flavobacteriia</taxon>
        <taxon>Flavobacteriales</taxon>
        <taxon>Flavobacteriaceae</taxon>
        <taxon>Salegentibacter</taxon>
    </lineage>
</organism>
<dbReference type="EMBL" id="FOVL01000039">
    <property type="protein sequence ID" value="SFN99314.1"/>
    <property type="molecule type" value="Genomic_DNA"/>
</dbReference>
<dbReference type="PANTHER" id="PTHR46797">
    <property type="entry name" value="HTH-TYPE TRANSCRIPTIONAL REGULATOR"/>
    <property type="match status" value="1"/>
</dbReference>
<gene>
    <name evidence="3" type="ORF">SAMN05660413_03360</name>
</gene>
<dbReference type="InterPro" id="IPR010982">
    <property type="entry name" value="Lambda_DNA-bd_dom_sf"/>
</dbReference>
<keyword evidence="4" id="KW-1185">Reference proteome</keyword>
<protein>
    <submittedName>
        <fullName evidence="3">DNA-binding transcriptional regulator, XRE-family HTH domain</fullName>
    </submittedName>
</protein>
<dbReference type="GO" id="GO:0005829">
    <property type="term" value="C:cytosol"/>
    <property type="evidence" value="ECO:0007669"/>
    <property type="project" value="TreeGrafter"/>
</dbReference>
<dbReference type="Proteomes" id="UP000199153">
    <property type="component" value="Unassembled WGS sequence"/>
</dbReference>
<proteinExistence type="predicted"/>
<dbReference type="AlphaFoldDB" id="A0A1I5DJ70"/>
<dbReference type="PROSITE" id="PS50943">
    <property type="entry name" value="HTH_CROC1"/>
    <property type="match status" value="1"/>
</dbReference>
<dbReference type="GO" id="GO:0003677">
    <property type="term" value="F:DNA binding"/>
    <property type="evidence" value="ECO:0007669"/>
    <property type="project" value="UniProtKB-KW"/>
</dbReference>
<dbReference type="SMART" id="SM00530">
    <property type="entry name" value="HTH_XRE"/>
    <property type="match status" value="1"/>
</dbReference>
<dbReference type="InterPro" id="IPR050807">
    <property type="entry name" value="TransReg_Diox_bact_type"/>
</dbReference>
<evidence type="ECO:0000259" key="2">
    <source>
        <dbReference type="PROSITE" id="PS50943"/>
    </source>
</evidence>
<accession>A0A1I5DJ70</accession>
<dbReference type="PANTHER" id="PTHR46797:SF24">
    <property type="entry name" value="DNA-BINDING PHAGE PROTEIN"/>
    <property type="match status" value="1"/>
</dbReference>
<dbReference type="SUPFAM" id="SSF47413">
    <property type="entry name" value="lambda repressor-like DNA-binding domains"/>
    <property type="match status" value="1"/>
</dbReference>
<evidence type="ECO:0000313" key="4">
    <source>
        <dbReference type="Proteomes" id="UP000199153"/>
    </source>
</evidence>
<dbReference type="Pfam" id="PF01381">
    <property type="entry name" value="HTH_3"/>
    <property type="match status" value="1"/>
</dbReference>
<sequence length="85" mass="10030">MQKDNFYRMNQHDLNNLLVQIGEKIRILRKKENISQLDLGNIVGRSANQIGRIERAEGNPTIETLYRIATHFKVEISYFINEKRD</sequence>
<reference evidence="3 4" key="1">
    <citation type="submission" date="2016-10" db="EMBL/GenBank/DDBJ databases">
        <authorList>
            <person name="de Groot N.N."/>
        </authorList>
    </citation>
    <scope>NUCLEOTIDE SEQUENCE [LARGE SCALE GENOMIC DNA]</scope>
    <source>
        <strain evidence="3 4">DSM 17794</strain>
    </source>
</reference>
<keyword evidence="1 3" id="KW-0238">DNA-binding</keyword>
<dbReference type="CDD" id="cd00093">
    <property type="entry name" value="HTH_XRE"/>
    <property type="match status" value="1"/>
</dbReference>
<name>A0A1I5DJ70_9FLAO</name>